<dbReference type="Gene3D" id="1.10.2020.10">
    <property type="entry name" value="uronate isomerase, domain 2, chain A"/>
    <property type="match status" value="1"/>
</dbReference>
<comment type="caution">
    <text evidence="8">The sequence shown here is derived from an EMBL/GenBank/DDBJ whole genome shotgun (WGS) entry which is preliminary data.</text>
</comment>
<evidence type="ECO:0000256" key="6">
    <source>
        <dbReference type="ARBA" id="ARBA00023235"/>
    </source>
</evidence>
<name>A0ABQ4MXJ2_9BACL</name>
<dbReference type="InterPro" id="IPR032466">
    <property type="entry name" value="Metal_Hydrolase"/>
</dbReference>
<evidence type="ECO:0000256" key="7">
    <source>
        <dbReference type="HAMAP-Rule" id="MF_00675"/>
    </source>
</evidence>
<comment type="catalytic activity">
    <reaction evidence="7">
        <text>aldehydo-D-galacturonate = keto-D-tagaturonate</text>
        <dbReference type="Rhea" id="RHEA:27702"/>
        <dbReference type="ChEBI" id="CHEBI:12952"/>
        <dbReference type="ChEBI" id="CHEBI:17886"/>
    </reaction>
</comment>
<keyword evidence="6 7" id="KW-0413">Isomerase</keyword>
<dbReference type="NCBIfam" id="NF002794">
    <property type="entry name" value="PRK02925.1"/>
    <property type="match status" value="1"/>
</dbReference>
<dbReference type="Pfam" id="PF02614">
    <property type="entry name" value="UxaC"/>
    <property type="match status" value="1"/>
</dbReference>
<dbReference type="PANTHER" id="PTHR30068:SF4">
    <property type="entry name" value="URONATE ISOMERASE"/>
    <property type="match status" value="1"/>
</dbReference>
<proteinExistence type="inferred from homology"/>
<dbReference type="HAMAP" id="MF_00675">
    <property type="entry name" value="UxaC"/>
    <property type="match status" value="1"/>
</dbReference>
<organism evidence="8 9">
    <name type="scientific">Paenibacillus woosongensis</name>
    <dbReference type="NCBI Taxonomy" id="307580"/>
    <lineage>
        <taxon>Bacteria</taxon>
        <taxon>Bacillati</taxon>
        <taxon>Bacillota</taxon>
        <taxon>Bacilli</taxon>
        <taxon>Bacillales</taxon>
        <taxon>Paenibacillaceae</taxon>
        <taxon>Paenibacillus</taxon>
    </lineage>
</organism>
<evidence type="ECO:0000256" key="3">
    <source>
        <dbReference type="ARBA" id="ARBA00008397"/>
    </source>
</evidence>
<evidence type="ECO:0000313" key="9">
    <source>
        <dbReference type="Proteomes" id="UP000681290"/>
    </source>
</evidence>
<sequence>MTHFYTENLLLTNNSAKKLYFEYAAGMPIYDYHNHLNPADVAANKQFRNLTELWLDGDHYKWRAMRWLGIDESLITGEAGDQEKFMAWARAVPRLVGNPLYHWSHLELARYFGIEERLSEENAEEIWHRCNERLQEKSLRAAGILEQFDVRVACTTDDPADTLAAHGQIANNGEIAAKVLPTFRPDRALNITAPGFQEYMAELGQAAGCTVGSYEDLLEVLKSRIDYFHAKGCRLSDHGFGAFPFERTTERETGQIFAKALRGEMLTESEENRYRTFTLLRLGEMYYDRGWAMQLHIGAIRNNNDRMLKTIGKDSGYDSILDYHLAASLNAFLNELETGNRLPKTIVYSLYPYHYEMLATTIGNFQSSESAGKLQLGSAWWFNDQKEGMLQQLKALSSIGVISTFVGMLTDSRSFMSLPRHEYFRRVLCRLFGEWIEEGELPADYDYIGGIVQDICYHNAVRYFGISLS</sequence>
<dbReference type="RefSeq" id="WP_213594341.1">
    <property type="nucleotide sequence ID" value="NZ_BOSM01000011.1"/>
</dbReference>
<evidence type="ECO:0000256" key="5">
    <source>
        <dbReference type="ARBA" id="ARBA00020555"/>
    </source>
</evidence>
<evidence type="ECO:0000256" key="1">
    <source>
        <dbReference type="ARBA" id="ARBA00001165"/>
    </source>
</evidence>
<dbReference type="EC" id="5.3.1.12" evidence="4 7"/>
<comment type="catalytic activity">
    <reaction evidence="1 7">
        <text>D-glucuronate = D-fructuronate</text>
        <dbReference type="Rhea" id="RHEA:13049"/>
        <dbReference type="ChEBI" id="CHEBI:58720"/>
        <dbReference type="ChEBI" id="CHEBI:59863"/>
        <dbReference type="EC" id="5.3.1.12"/>
    </reaction>
</comment>
<reference evidence="8 9" key="1">
    <citation type="submission" date="2021-03" db="EMBL/GenBank/DDBJ databases">
        <title>Antimicrobial resistance genes in bacteria isolated from Japanese honey, and their potential for conferring macrolide and lincosamide resistance in the American foulbrood pathogen Paenibacillus larvae.</title>
        <authorList>
            <person name="Okamoto M."/>
            <person name="Kumagai M."/>
            <person name="Kanamori H."/>
            <person name="Takamatsu D."/>
        </authorList>
    </citation>
    <scope>NUCLEOTIDE SEQUENCE [LARGE SCALE GENOMIC DNA]</scope>
    <source>
        <strain evidence="8 9">J15TS10</strain>
    </source>
</reference>
<keyword evidence="9" id="KW-1185">Reference proteome</keyword>
<dbReference type="GO" id="GO:0016853">
    <property type="term" value="F:isomerase activity"/>
    <property type="evidence" value="ECO:0007669"/>
    <property type="project" value="UniProtKB-KW"/>
</dbReference>
<comment type="pathway">
    <text evidence="2 7">Carbohydrate metabolism; pentose and glucuronate interconversion.</text>
</comment>
<gene>
    <name evidence="8" type="primary">uxaC_2</name>
    <name evidence="7" type="synonym">uxaC</name>
    <name evidence="8" type="ORF">J15TS10_44600</name>
</gene>
<comment type="similarity">
    <text evidence="3 7">Belongs to the metallo-dependent hydrolases superfamily. Uronate isomerase family.</text>
</comment>
<dbReference type="InterPro" id="IPR003766">
    <property type="entry name" value="Uronate_isomerase"/>
</dbReference>
<accession>A0ABQ4MXJ2</accession>
<dbReference type="Gene3D" id="3.20.20.140">
    <property type="entry name" value="Metal-dependent hydrolases"/>
    <property type="match status" value="1"/>
</dbReference>
<protein>
    <recommendedName>
        <fullName evidence="5 7">Uronate isomerase</fullName>
        <ecNumber evidence="4 7">5.3.1.12</ecNumber>
    </recommendedName>
    <alternativeName>
        <fullName evidence="7">Glucuronate isomerase</fullName>
    </alternativeName>
    <alternativeName>
        <fullName evidence="7">Uronic isomerase</fullName>
    </alternativeName>
</protein>
<dbReference type="EMBL" id="BOSM01000011">
    <property type="protein sequence ID" value="GIP60646.1"/>
    <property type="molecule type" value="Genomic_DNA"/>
</dbReference>
<evidence type="ECO:0000313" key="8">
    <source>
        <dbReference type="EMBL" id="GIP60646.1"/>
    </source>
</evidence>
<dbReference type="PANTHER" id="PTHR30068">
    <property type="entry name" value="URONATE ISOMERASE"/>
    <property type="match status" value="1"/>
</dbReference>
<evidence type="ECO:0000256" key="2">
    <source>
        <dbReference type="ARBA" id="ARBA00004892"/>
    </source>
</evidence>
<evidence type="ECO:0000256" key="4">
    <source>
        <dbReference type="ARBA" id="ARBA00012546"/>
    </source>
</evidence>
<dbReference type="SUPFAM" id="SSF51556">
    <property type="entry name" value="Metallo-dependent hydrolases"/>
    <property type="match status" value="1"/>
</dbReference>
<dbReference type="Proteomes" id="UP000681290">
    <property type="component" value="Unassembled WGS sequence"/>
</dbReference>